<reference evidence="1" key="3">
    <citation type="submission" date="2025-09" db="UniProtKB">
        <authorList>
            <consortium name="Ensembl"/>
        </authorList>
    </citation>
    <scope>IDENTIFICATION</scope>
</reference>
<dbReference type="GeneID" id="108440799"/>
<dbReference type="InterPro" id="IPR029165">
    <property type="entry name" value="SASRP1"/>
</dbReference>
<dbReference type="Ensembl" id="ENSPNAT00000000431.2">
    <property type="protein sequence ID" value="ENSPNAP00000008261.2"/>
    <property type="gene ID" value="ENSPNAG00000002975.2"/>
</dbReference>
<evidence type="ECO:0008006" key="3">
    <source>
        <dbReference type="Google" id="ProtNLM"/>
    </source>
</evidence>
<dbReference type="Proteomes" id="UP001501920">
    <property type="component" value="Chromosome 4"/>
</dbReference>
<keyword evidence="2" id="KW-1185">Reference proteome</keyword>
<proteinExistence type="predicted"/>
<reference evidence="1" key="2">
    <citation type="submission" date="2025-08" db="UniProtKB">
        <authorList>
            <consortium name="Ensembl"/>
        </authorList>
    </citation>
    <scope>IDENTIFICATION</scope>
</reference>
<sequence>MAASCFPHIQDKERKFRPHIRHTEPILTECGLDWKSRLRWIPEPRYSDAPFPQIKDIKFPNQIKLMRSFPQANMVSQSEWTFYPNLGQPVTFHDGKRCFIDTVHHGSKRCTSEQTLESTIGSKRKVEPGFGYATGSRTYLIPEYSPNFYKLGSTLPKSNFGYPATFKADTFIPLQPLSEKLCLSYAEKKKILERDEEILEVNDLNKWRPAAPLFESFVIERRPSQAL</sequence>
<evidence type="ECO:0000313" key="1">
    <source>
        <dbReference type="Ensembl" id="ENSPNAP00000008261.2"/>
    </source>
</evidence>
<dbReference type="GeneTree" id="ENSGT00940000171827"/>
<dbReference type="PANTHER" id="PTHR35845">
    <property type="entry name" value="SPERMATOGENESIS-ASSOCIATED SERINE-RICH PROTEIN 1"/>
    <property type="match status" value="1"/>
</dbReference>
<dbReference type="Pfam" id="PF15160">
    <property type="entry name" value="SASRP1"/>
    <property type="match status" value="1"/>
</dbReference>
<dbReference type="STRING" id="42514.ENSPNAP00000008261"/>
<dbReference type="OMA" id="MRPYPFT"/>
<name>A0A3B4CBK3_PYGNA</name>
<protein>
    <recommendedName>
        <fullName evidence="3">Spermatogenesis-associated serine-rich protein 1</fullName>
    </recommendedName>
</protein>
<organism evidence="1 2">
    <name type="scientific">Pygocentrus nattereri</name>
    <name type="common">Red-bellied piranha</name>
    <dbReference type="NCBI Taxonomy" id="42514"/>
    <lineage>
        <taxon>Eukaryota</taxon>
        <taxon>Metazoa</taxon>
        <taxon>Chordata</taxon>
        <taxon>Craniata</taxon>
        <taxon>Vertebrata</taxon>
        <taxon>Euteleostomi</taxon>
        <taxon>Actinopterygii</taxon>
        <taxon>Neopterygii</taxon>
        <taxon>Teleostei</taxon>
        <taxon>Ostariophysi</taxon>
        <taxon>Characiformes</taxon>
        <taxon>Characoidei</taxon>
        <taxon>Pygocentrus</taxon>
    </lineage>
</organism>
<accession>A0A3B4CBK3</accession>
<dbReference type="AlphaFoldDB" id="A0A3B4CBK3"/>
<dbReference type="PANTHER" id="PTHR35845:SF1">
    <property type="entry name" value="SPERMATOGENESIS-ASSOCIATED SERINE-RICH PROTEIN 1"/>
    <property type="match status" value="1"/>
</dbReference>
<evidence type="ECO:0000313" key="2">
    <source>
        <dbReference type="Proteomes" id="UP001501920"/>
    </source>
</evidence>
<reference evidence="1 2" key="1">
    <citation type="submission" date="2020-10" db="EMBL/GenBank/DDBJ databases">
        <title>Pygocentrus nattereri (red-bellied piranha) genome, fPygNat1, primary haplotype.</title>
        <authorList>
            <person name="Myers G."/>
            <person name="Meyer A."/>
            <person name="Karagic N."/>
            <person name="Pippel M."/>
            <person name="Winkler S."/>
            <person name="Tracey A."/>
            <person name="Wood J."/>
            <person name="Formenti G."/>
            <person name="Howe K."/>
            <person name="Fedrigo O."/>
            <person name="Jarvis E.D."/>
        </authorList>
    </citation>
    <scope>NUCLEOTIDE SEQUENCE [LARGE SCALE GENOMIC DNA]</scope>
</reference>
<dbReference type="RefSeq" id="XP_017575396.1">
    <property type="nucleotide sequence ID" value="XM_017719907.2"/>
</dbReference>